<feature type="region of interest" description="Disordered" evidence="1">
    <location>
        <begin position="41"/>
        <end position="63"/>
    </location>
</feature>
<dbReference type="GeneID" id="64969770"/>
<dbReference type="RefSeq" id="XP_041551959.1">
    <property type="nucleotide sequence ID" value="XM_041698811.1"/>
</dbReference>
<dbReference type="EMBL" id="AP024444">
    <property type="protein sequence ID" value="BCS19765.1"/>
    <property type="molecule type" value="Genomic_DNA"/>
</dbReference>
<evidence type="ECO:0000256" key="1">
    <source>
        <dbReference type="SAM" id="MobiDB-lite"/>
    </source>
</evidence>
<proteinExistence type="predicted"/>
<name>A0A7R8AJL1_9EURO</name>
<dbReference type="AlphaFoldDB" id="A0A7R8AJL1"/>
<evidence type="ECO:0000313" key="2">
    <source>
        <dbReference type="EMBL" id="BCS19765.1"/>
    </source>
</evidence>
<reference evidence="2" key="1">
    <citation type="submission" date="2021-01" db="EMBL/GenBank/DDBJ databases">
        <authorList>
            <consortium name="Aspergillus puulaauensis MK2 genome sequencing consortium"/>
            <person name="Kazuki M."/>
            <person name="Futagami T."/>
        </authorList>
    </citation>
    <scope>NUCLEOTIDE SEQUENCE</scope>
    <source>
        <strain evidence="2">MK2</strain>
    </source>
</reference>
<evidence type="ECO:0000313" key="3">
    <source>
        <dbReference type="Proteomes" id="UP000654913"/>
    </source>
</evidence>
<dbReference type="OrthoDB" id="10396925at2759"/>
<dbReference type="Proteomes" id="UP000654913">
    <property type="component" value="Chromosome 2"/>
</dbReference>
<reference evidence="2" key="2">
    <citation type="submission" date="2021-02" db="EMBL/GenBank/DDBJ databases">
        <title>Aspergillus puulaauensis MK2 genome sequence.</title>
        <authorList>
            <person name="Futagami T."/>
            <person name="Mori K."/>
            <person name="Kadooka C."/>
            <person name="Tanaka T."/>
        </authorList>
    </citation>
    <scope>NUCLEOTIDE SEQUENCE</scope>
    <source>
        <strain evidence="2">MK2</strain>
    </source>
</reference>
<sequence>MPENTCICDIREKVWQKNDKAFRLYTGVCPKCGLLGTTAESKHVGGRRAGESQNTRKPPTLNREFKGKVGELGMGFYEDENGSYSVGTGKIVKITRDGVYIEKPLQPSEIEEAKV</sequence>
<dbReference type="KEGG" id="apuu:APUU_20197A"/>
<keyword evidence="3" id="KW-1185">Reference proteome</keyword>
<gene>
    <name evidence="2" type="ORF">APUU_20197A</name>
</gene>
<protein>
    <submittedName>
        <fullName evidence="2">Uncharacterized protein</fullName>
    </submittedName>
</protein>
<accession>A0A7R8AJL1</accession>
<organism evidence="2 3">
    <name type="scientific">Aspergillus puulaauensis</name>
    <dbReference type="NCBI Taxonomy" id="1220207"/>
    <lineage>
        <taxon>Eukaryota</taxon>
        <taxon>Fungi</taxon>
        <taxon>Dikarya</taxon>
        <taxon>Ascomycota</taxon>
        <taxon>Pezizomycotina</taxon>
        <taxon>Eurotiomycetes</taxon>
        <taxon>Eurotiomycetidae</taxon>
        <taxon>Eurotiales</taxon>
        <taxon>Aspergillaceae</taxon>
        <taxon>Aspergillus</taxon>
    </lineage>
</organism>